<dbReference type="HOGENOM" id="CLU_920224_0_0_3"/>
<reference evidence="2" key="1">
    <citation type="journal article" date="2013" name="Proc. Natl. Acad. Sci. U.S.A.">
        <title>Improving the coverage of the cyanobacterial phylum using diversity-driven genome sequencing.</title>
        <authorList>
            <person name="Shih P.M."/>
            <person name="Wu D."/>
            <person name="Latifi A."/>
            <person name="Axen S.D."/>
            <person name="Fewer D.P."/>
            <person name="Talla E."/>
            <person name="Calteau A."/>
            <person name="Cai F."/>
            <person name="Tandeau de Marsac N."/>
            <person name="Rippka R."/>
            <person name="Herdman M."/>
            <person name="Sivonen K."/>
            <person name="Coursin T."/>
            <person name="Laurent T."/>
            <person name="Goodwin L."/>
            <person name="Nolan M."/>
            <person name="Davenport K.W."/>
            <person name="Han C.S."/>
            <person name="Rubin E.M."/>
            <person name="Eisen J.A."/>
            <person name="Woyke T."/>
            <person name="Gugger M."/>
            <person name="Kerfeld C.A."/>
        </authorList>
    </citation>
    <scope>NUCLEOTIDE SEQUENCE [LARGE SCALE GENOMIC DNA]</scope>
    <source>
        <strain evidence="2">ATCC 27899 / PCC 7122</strain>
    </source>
</reference>
<dbReference type="PATRIC" id="fig|272123.3.peg.4885"/>
<gene>
    <name evidence="1" type="ordered locus">Anacy_4485</name>
</gene>
<dbReference type="InterPro" id="IPR013424">
    <property type="entry name" value="Ice-binding_C"/>
</dbReference>
<organism evidence="1 2">
    <name type="scientific">Anabaena cylindrica (strain ATCC 27899 / PCC 7122)</name>
    <dbReference type="NCBI Taxonomy" id="272123"/>
    <lineage>
        <taxon>Bacteria</taxon>
        <taxon>Bacillati</taxon>
        <taxon>Cyanobacteriota</taxon>
        <taxon>Cyanophyceae</taxon>
        <taxon>Nostocales</taxon>
        <taxon>Nostocaceae</taxon>
        <taxon>Anabaena</taxon>
    </lineage>
</organism>
<dbReference type="EMBL" id="CP003659">
    <property type="protein sequence ID" value="AFZ59843.1"/>
    <property type="molecule type" value="Genomic_DNA"/>
</dbReference>
<dbReference type="RefSeq" id="WP_015216459.1">
    <property type="nucleotide sequence ID" value="NC_019771.1"/>
</dbReference>
<dbReference type="NCBIfam" id="TIGR02595">
    <property type="entry name" value="PEP_CTERM"/>
    <property type="match status" value="1"/>
</dbReference>
<keyword evidence="2" id="KW-1185">Reference proteome</keyword>
<accession>K9ZKS6</accession>
<proteinExistence type="predicted"/>
<name>K9ZKS6_ANACC</name>
<dbReference type="AlphaFoldDB" id="K9ZKS6"/>
<evidence type="ECO:0000313" key="2">
    <source>
        <dbReference type="Proteomes" id="UP000010474"/>
    </source>
</evidence>
<dbReference type="Proteomes" id="UP000010474">
    <property type="component" value="Chromosome"/>
</dbReference>
<dbReference type="KEGG" id="acy:Anacy_4485"/>
<sequence length="302" mass="33470">MFKMSLIQSIILAAVGIFSMTDALPVRAVSFSDNFDDGIIDSRYTAIGDTSFSESSGRLLIPLINPGDGVSISLSDLGFLADCFKIKFDTIDFLAGQGVKIDLFADNQLNNSQTNFFSISIVRDVVPDDSLDVSRHDITNLDPMTLTSDRKKCVLNITVKLPSGTQSIIQPSFPCILNWSNTFQADWTDSILFDGNFRWRYDGFGRGNEEQKYVLSILNSEQLNFDRTINKTISRVNVTYVSVLPRDPLLSIESVEAEDIHPIPEPSSVLSLIILGTIGAGLRLKHKLNFSKSTEKDPEKVC</sequence>
<dbReference type="STRING" id="272123.Anacy_4485"/>
<protein>
    <submittedName>
        <fullName evidence="1">PEP motif putative anchor domain protein</fullName>
    </submittedName>
</protein>
<evidence type="ECO:0000313" key="1">
    <source>
        <dbReference type="EMBL" id="AFZ59843.1"/>
    </source>
</evidence>